<proteinExistence type="predicted"/>
<accession>A0ABP0RF13</accession>
<protein>
    <submittedName>
        <fullName evidence="1">Uncharacterized protein</fullName>
    </submittedName>
</protein>
<dbReference type="Pfam" id="PF09956">
    <property type="entry name" value="Phage_cement_2"/>
    <property type="match status" value="1"/>
</dbReference>
<name>A0ABP0RF13_9DINO</name>
<gene>
    <name evidence="1" type="ORF">SCF082_LOCUS46449</name>
</gene>
<evidence type="ECO:0000313" key="1">
    <source>
        <dbReference type="EMBL" id="CAK9099167.1"/>
    </source>
</evidence>
<keyword evidence="2" id="KW-1185">Reference proteome</keyword>
<dbReference type="EMBL" id="CAXAMM010041390">
    <property type="protein sequence ID" value="CAK9099167.1"/>
    <property type="molecule type" value="Genomic_DNA"/>
</dbReference>
<dbReference type="Proteomes" id="UP001642464">
    <property type="component" value="Unassembled WGS sequence"/>
</dbReference>
<reference evidence="1 2" key="1">
    <citation type="submission" date="2024-02" db="EMBL/GenBank/DDBJ databases">
        <authorList>
            <person name="Chen Y."/>
            <person name="Shah S."/>
            <person name="Dougan E. K."/>
            <person name="Thang M."/>
            <person name="Chan C."/>
        </authorList>
    </citation>
    <scope>NUCLEOTIDE SEQUENCE [LARGE SCALE GENOMIC DNA]</scope>
</reference>
<sequence length="597" mass="65686">MGATYLHGGTLMIDHTPSAAVTAGDVVVVGDEPCIAHSDIEAEQLGALAAPSGTAVYEVPKATGASEGFSDGDAVYWDATNSVASNDDDTGNRKRLGTAIADAGDNDATVRIRTAVRRTPCGGWCVLTHGPERERDHHSFCLEFLMRTWPLSLLLIGVIAIAIAVQFPPAESAMSDAVPLDPLALAVETQVEVIRRSGSLVTFVEANGTRTELRALLGSTPIEEQSPDRRTLPATITRSTDFILPTEDLPADVTRGVALEFAGGKYQPVSLNGEPLSRDSGRHGLLTRIHTTRAVRELLDASPSDQLPGQPAGTLTIERAWLPIYRLEDQSAIVLTVLPGDDDGTTFSRRFDRETDVEILLSVQQRLSTDPTSEAGKTEIDAIVDFAERCLRAAYSRITDSEGRQYVPLRYERTMDDEALQQWNQETLRMPRRGGARLGRMSGGDSLLEIKRHFFDRSAVLSAVERTERRRMNHAGALTRKIARQSIRKRKRISNPGSPPSSHSGLLRRFIFYRYEPRTASVVAGPIRFRSRVAYVVPGTLEHGGKVKTRVSRGRRKNGQLRGKRTVLQRFQPRPFMGPALEKVVPKFLDLHKDSIF</sequence>
<dbReference type="InterPro" id="IPR011231">
    <property type="entry name" value="Phage_VT1-Sakai_H0018"/>
</dbReference>
<comment type="caution">
    <text evidence="1">The sequence shown here is derived from an EMBL/GenBank/DDBJ whole genome shotgun (WGS) entry which is preliminary data.</text>
</comment>
<evidence type="ECO:0000313" key="2">
    <source>
        <dbReference type="Proteomes" id="UP001642464"/>
    </source>
</evidence>
<organism evidence="1 2">
    <name type="scientific">Durusdinium trenchii</name>
    <dbReference type="NCBI Taxonomy" id="1381693"/>
    <lineage>
        <taxon>Eukaryota</taxon>
        <taxon>Sar</taxon>
        <taxon>Alveolata</taxon>
        <taxon>Dinophyceae</taxon>
        <taxon>Suessiales</taxon>
        <taxon>Symbiodiniaceae</taxon>
        <taxon>Durusdinium</taxon>
    </lineage>
</organism>